<keyword evidence="5" id="KW-1185">Reference proteome</keyword>
<feature type="compositionally biased region" description="Polar residues" evidence="2">
    <location>
        <begin position="97"/>
        <end position="110"/>
    </location>
</feature>
<feature type="domain" description="GATA-type" evidence="3">
    <location>
        <begin position="266"/>
        <end position="316"/>
    </location>
</feature>
<dbReference type="PROSITE" id="PS50114">
    <property type="entry name" value="GATA_ZN_FINGER_2"/>
    <property type="match status" value="1"/>
</dbReference>
<dbReference type="GO" id="GO:0006355">
    <property type="term" value="P:regulation of DNA-templated transcription"/>
    <property type="evidence" value="ECO:0007669"/>
    <property type="project" value="InterPro"/>
</dbReference>
<dbReference type="EMBL" id="JAWWNJ010000026">
    <property type="protein sequence ID" value="KAK7030069.1"/>
    <property type="molecule type" value="Genomic_DNA"/>
</dbReference>
<name>A0AAW0BXU7_9AGAR</name>
<evidence type="ECO:0000259" key="3">
    <source>
        <dbReference type="PROSITE" id="PS50114"/>
    </source>
</evidence>
<evidence type="ECO:0000313" key="5">
    <source>
        <dbReference type="Proteomes" id="UP001362999"/>
    </source>
</evidence>
<feature type="region of interest" description="Disordered" evidence="2">
    <location>
        <begin position="97"/>
        <end position="122"/>
    </location>
</feature>
<comment type="caution">
    <text evidence="4">The sequence shown here is derived from an EMBL/GenBank/DDBJ whole genome shotgun (WGS) entry which is preliminary data.</text>
</comment>
<evidence type="ECO:0000256" key="1">
    <source>
        <dbReference type="PROSITE-ProRule" id="PRU00094"/>
    </source>
</evidence>
<dbReference type="AlphaFoldDB" id="A0AAW0BXU7"/>
<organism evidence="4 5">
    <name type="scientific">Favolaschia claudopus</name>
    <dbReference type="NCBI Taxonomy" id="2862362"/>
    <lineage>
        <taxon>Eukaryota</taxon>
        <taxon>Fungi</taxon>
        <taxon>Dikarya</taxon>
        <taxon>Basidiomycota</taxon>
        <taxon>Agaricomycotina</taxon>
        <taxon>Agaricomycetes</taxon>
        <taxon>Agaricomycetidae</taxon>
        <taxon>Agaricales</taxon>
        <taxon>Marasmiineae</taxon>
        <taxon>Mycenaceae</taxon>
        <taxon>Favolaschia</taxon>
    </lineage>
</organism>
<evidence type="ECO:0000313" key="4">
    <source>
        <dbReference type="EMBL" id="KAK7030069.1"/>
    </source>
</evidence>
<protein>
    <recommendedName>
        <fullName evidence="3">GATA-type domain-containing protein</fullName>
    </recommendedName>
</protein>
<sequence length="316" mass="34189">MPSIDRSEIYEAGEAENEENMDAVAPPATDFGLDDASYFMGDNIDRWIPTQPDGTCSLFIFNTPPPGGSLPLSEWPSNSCRTPSGVASALPPVHSSSAYGSTIPSQSNAAEHQPLGPHFTAAEHGSSVNDVPILYAHQPPMEARYELLCQSVMAFLALGRMDPETFVHAFTNYCSDVDAAPLQERYLDATFHPSMTNNAMGMDPASYVLDCKPQHNALIRSVATGIVDIHESIPATEDNTIAGPSNIFHGAGTRNVHDPETMHGPSSEVRRCCVCGKTGTSQWRLHPITKTSLCNGCGQKAYRHDRGKGKEQKKSE</sequence>
<gene>
    <name evidence="4" type="ORF">R3P38DRAFT_892792</name>
</gene>
<accession>A0AAW0BXU7</accession>
<dbReference type="InterPro" id="IPR000679">
    <property type="entry name" value="Znf_GATA"/>
</dbReference>
<keyword evidence="1" id="KW-0479">Metal-binding</keyword>
<dbReference type="SUPFAM" id="SSF57716">
    <property type="entry name" value="Glucocorticoid receptor-like (DNA-binding domain)"/>
    <property type="match status" value="1"/>
</dbReference>
<reference evidence="4 5" key="1">
    <citation type="journal article" date="2024" name="J Genomics">
        <title>Draft genome sequencing and assembly of Favolaschia claudopus CIRM-BRFM 2984 isolated from oak limbs.</title>
        <authorList>
            <person name="Navarro D."/>
            <person name="Drula E."/>
            <person name="Chaduli D."/>
            <person name="Cazenave R."/>
            <person name="Ahrendt S."/>
            <person name="Wang J."/>
            <person name="Lipzen A."/>
            <person name="Daum C."/>
            <person name="Barry K."/>
            <person name="Grigoriev I.V."/>
            <person name="Favel A."/>
            <person name="Rosso M.N."/>
            <person name="Martin F."/>
        </authorList>
    </citation>
    <scope>NUCLEOTIDE SEQUENCE [LARGE SCALE GENOMIC DNA]</scope>
    <source>
        <strain evidence="4 5">CIRM-BRFM 2984</strain>
    </source>
</reference>
<dbReference type="Gene3D" id="3.30.50.10">
    <property type="entry name" value="Erythroid Transcription Factor GATA-1, subunit A"/>
    <property type="match status" value="1"/>
</dbReference>
<dbReference type="GO" id="GO:0043565">
    <property type="term" value="F:sequence-specific DNA binding"/>
    <property type="evidence" value="ECO:0007669"/>
    <property type="project" value="InterPro"/>
</dbReference>
<proteinExistence type="predicted"/>
<evidence type="ECO:0000256" key="2">
    <source>
        <dbReference type="SAM" id="MobiDB-lite"/>
    </source>
</evidence>
<keyword evidence="1" id="KW-0863">Zinc-finger</keyword>
<dbReference type="Proteomes" id="UP001362999">
    <property type="component" value="Unassembled WGS sequence"/>
</dbReference>
<dbReference type="InterPro" id="IPR013088">
    <property type="entry name" value="Znf_NHR/GATA"/>
</dbReference>
<keyword evidence="1" id="KW-0862">Zinc</keyword>
<dbReference type="GO" id="GO:0008270">
    <property type="term" value="F:zinc ion binding"/>
    <property type="evidence" value="ECO:0007669"/>
    <property type="project" value="UniProtKB-KW"/>
</dbReference>